<comment type="caution">
    <text evidence="3">The sequence shown here is derived from an EMBL/GenBank/DDBJ whole genome shotgun (WGS) entry which is preliminary data.</text>
</comment>
<feature type="signal peptide" evidence="2">
    <location>
        <begin position="1"/>
        <end position="17"/>
    </location>
</feature>
<keyword evidence="4" id="KW-1185">Reference proteome</keyword>
<keyword evidence="2" id="KW-0732">Signal</keyword>
<accession>A0AAD9UVR9</accession>
<dbReference type="EMBL" id="JARQWQ010000097">
    <property type="protein sequence ID" value="KAK2551477.1"/>
    <property type="molecule type" value="Genomic_DNA"/>
</dbReference>
<protein>
    <submittedName>
        <fullName evidence="3">ZP domain-containing protein</fullName>
    </submittedName>
</protein>
<evidence type="ECO:0000256" key="2">
    <source>
        <dbReference type="SAM" id="SignalP"/>
    </source>
</evidence>
<dbReference type="Proteomes" id="UP001249851">
    <property type="component" value="Unassembled WGS sequence"/>
</dbReference>
<feature type="compositionally biased region" description="Polar residues" evidence="1">
    <location>
        <begin position="16"/>
        <end position="25"/>
    </location>
</feature>
<evidence type="ECO:0000313" key="4">
    <source>
        <dbReference type="Proteomes" id="UP001249851"/>
    </source>
</evidence>
<sequence>MFLYSFVFLMLLGLSSAQTESSVTSPDEVETEPTMSTDQPETSPSVSTATEPTTETPPDTTPPPPDSKCTKGMGRERQNTPIRKHIKLNY</sequence>
<name>A0AAD9UVR9_ACRCE</name>
<proteinExistence type="predicted"/>
<reference evidence="3" key="1">
    <citation type="journal article" date="2023" name="G3 (Bethesda)">
        <title>Whole genome assembly and annotation of the endangered Caribbean coral Acropora cervicornis.</title>
        <authorList>
            <person name="Selwyn J.D."/>
            <person name="Vollmer S.V."/>
        </authorList>
    </citation>
    <scope>NUCLEOTIDE SEQUENCE</scope>
    <source>
        <strain evidence="3">K2</strain>
    </source>
</reference>
<feature type="compositionally biased region" description="Low complexity" evidence="1">
    <location>
        <begin position="40"/>
        <end position="58"/>
    </location>
</feature>
<feature type="region of interest" description="Disordered" evidence="1">
    <location>
        <begin position="16"/>
        <end position="90"/>
    </location>
</feature>
<dbReference type="AlphaFoldDB" id="A0AAD9UVR9"/>
<evidence type="ECO:0000256" key="1">
    <source>
        <dbReference type="SAM" id="MobiDB-lite"/>
    </source>
</evidence>
<feature type="chain" id="PRO_5042277060" evidence="2">
    <location>
        <begin position="18"/>
        <end position="90"/>
    </location>
</feature>
<gene>
    <name evidence="3" type="ORF">P5673_027664</name>
</gene>
<organism evidence="3 4">
    <name type="scientific">Acropora cervicornis</name>
    <name type="common">Staghorn coral</name>
    <dbReference type="NCBI Taxonomy" id="6130"/>
    <lineage>
        <taxon>Eukaryota</taxon>
        <taxon>Metazoa</taxon>
        <taxon>Cnidaria</taxon>
        <taxon>Anthozoa</taxon>
        <taxon>Hexacorallia</taxon>
        <taxon>Scleractinia</taxon>
        <taxon>Astrocoeniina</taxon>
        <taxon>Acroporidae</taxon>
        <taxon>Acropora</taxon>
    </lineage>
</organism>
<evidence type="ECO:0000313" key="3">
    <source>
        <dbReference type="EMBL" id="KAK2551477.1"/>
    </source>
</evidence>
<reference evidence="3" key="2">
    <citation type="journal article" date="2023" name="Science">
        <title>Genomic signatures of disease resistance in endangered staghorn corals.</title>
        <authorList>
            <person name="Vollmer S.V."/>
            <person name="Selwyn J.D."/>
            <person name="Despard B.A."/>
            <person name="Roesel C.L."/>
        </authorList>
    </citation>
    <scope>NUCLEOTIDE SEQUENCE</scope>
    <source>
        <strain evidence="3">K2</strain>
    </source>
</reference>